<evidence type="ECO:0000256" key="3">
    <source>
        <dbReference type="ARBA" id="ARBA00023125"/>
    </source>
</evidence>
<evidence type="ECO:0000259" key="5">
    <source>
        <dbReference type="PROSITE" id="PS50931"/>
    </source>
</evidence>
<dbReference type="RefSeq" id="WP_175169173.1">
    <property type="nucleotide sequence ID" value="NZ_CADIJQ010000001.1"/>
</dbReference>
<dbReference type="SUPFAM" id="SSF46785">
    <property type="entry name" value="Winged helix' DNA-binding domain"/>
    <property type="match status" value="1"/>
</dbReference>
<gene>
    <name evidence="6" type="primary">hcaR_4</name>
    <name evidence="6" type="ORF">LMG3441_01335</name>
</gene>
<keyword evidence="4" id="KW-0804">Transcription</keyword>
<proteinExistence type="inferred from homology"/>
<keyword evidence="7" id="KW-1185">Reference proteome</keyword>
<keyword evidence="3" id="KW-0238">DNA-binding</keyword>
<evidence type="ECO:0000313" key="6">
    <source>
        <dbReference type="EMBL" id="CAB3676107.1"/>
    </source>
</evidence>
<feature type="domain" description="HTH lysR-type" evidence="5">
    <location>
        <begin position="1"/>
        <end position="58"/>
    </location>
</feature>
<reference evidence="6 7" key="1">
    <citation type="submission" date="2020-04" db="EMBL/GenBank/DDBJ databases">
        <authorList>
            <person name="De Canck E."/>
        </authorList>
    </citation>
    <scope>NUCLEOTIDE SEQUENCE [LARGE SCALE GENOMIC DNA]</scope>
    <source>
        <strain evidence="6 7">LMG 3441</strain>
    </source>
</reference>
<dbReference type="Gene3D" id="1.10.10.10">
    <property type="entry name" value="Winged helix-like DNA-binding domain superfamily/Winged helix DNA-binding domain"/>
    <property type="match status" value="1"/>
</dbReference>
<organism evidence="6 7">
    <name type="scientific">Achromobacter kerstersii</name>
    <dbReference type="NCBI Taxonomy" id="1353890"/>
    <lineage>
        <taxon>Bacteria</taxon>
        <taxon>Pseudomonadati</taxon>
        <taxon>Pseudomonadota</taxon>
        <taxon>Betaproteobacteria</taxon>
        <taxon>Burkholderiales</taxon>
        <taxon>Alcaligenaceae</taxon>
        <taxon>Achromobacter</taxon>
    </lineage>
</organism>
<dbReference type="InterPro" id="IPR036388">
    <property type="entry name" value="WH-like_DNA-bd_sf"/>
</dbReference>
<dbReference type="Pfam" id="PF03466">
    <property type="entry name" value="LysR_substrate"/>
    <property type="match status" value="1"/>
</dbReference>
<dbReference type="AlphaFoldDB" id="A0A6S6ZHM5"/>
<accession>A0A6S6ZHM5</accession>
<sequence>MEFRQLECFIAVAEELHFGRAAERLCMTQPPLSRQIQLLEQDLGVTLFERNSRQVLLSAAGRRFLRDARHLLEFSARAAATARRTSGGEAGHITLGFTAVASYRLMPSMIMQARKLLAGVEIQLRETVSTDLDRLLVARELDAILARSVPQQAGIESRLIEREPLVLALPAGSPLCEHETVPLRLLQGQPFVLYSPREGKYFYDRIVGAFGLADVQPDYVQRAGQTHTLLALVRAGLGVGIVPDSARELRFEGVEFRPIGQRNLYADMYLAWHAQHDNPALDAFLTRVVGVGVGVAGDQETRSDTPA</sequence>
<dbReference type="GO" id="GO:0003677">
    <property type="term" value="F:DNA binding"/>
    <property type="evidence" value="ECO:0007669"/>
    <property type="project" value="UniProtKB-KW"/>
</dbReference>
<dbReference type="GO" id="GO:0032993">
    <property type="term" value="C:protein-DNA complex"/>
    <property type="evidence" value="ECO:0007669"/>
    <property type="project" value="TreeGrafter"/>
</dbReference>
<dbReference type="InterPro" id="IPR000847">
    <property type="entry name" value="LysR_HTH_N"/>
</dbReference>
<protein>
    <submittedName>
        <fullName evidence="6">Hca operon transcriptional activator HcaR</fullName>
    </submittedName>
</protein>
<dbReference type="FunFam" id="1.10.10.10:FF:000001">
    <property type="entry name" value="LysR family transcriptional regulator"/>
    <property type="match status" value="1"/>
</dbReference>
<dbReference type="Proteomes" id="UP000494269">
    <property type="component" value="Unassembled WGS sequence"/>
</dbReference>
<dbReference type="PRINTS" id="PR00039">
    <property type="entry name" value="HTHLYSR"/>
</dbReference>
<dbReference type="PANTHER" id="PTHR30346">
    <property type="entry name" value="TRANSCRIPTIONAL DUAL REGULATOR HCAR-RELATED"/>
    <property type="match status" value="1"/>
</dbReference>
<evidence type="ECO:0000313" key="7">
    <source>
        <dbReference type="Proteomes" id="UP000494269"/>
    </source>
</evidence>
<keyword evidence="2" id="KW-0805">Transcription regulation</keyword>
<dbReference type="PROSITE" id="PS50931">
    <property type="entry name" value="HTH_LYSR"/>
    <property type="match status" value="1"/>
</dbReference>
<dbReference type="InterPro" id="IPR036390">
    <property type="entry name" value="WH_DNA-bd_sf"/>
</dbReference>
<dbReference type="Pfam" id="PF00126">
    <property type="entry name" value="HTH_1"/>
    <property type="match status" value="1"/>
</dbReference>
<dbReference type="PANTHER" id="PTHR30346:SF0">
    <property type="entry name" value="HCA OPERON TRANSCRIPTIONAL ACTIVATOR HCAR"/>
    <property type="match status" value="1"/>
</dbReference>
<dbReference type="EMBL" id="CADIJQ010000001">
    <property type="protein sequence ID" value="CAB3676107.1"/>
    <property type="molecule type" value="Genomic_DNA"/>
</dbReference>
<dbReference type="Gene3D" id="3.40.190.10">
    <property type="entry name" value="Periplasmic binding protein-like II"/>
    <property type="match status" value="2"/>
</dbReference>
<dbReference type="SUPFAM" id="SSF53850">
    <property type="entry name" value="Periplasmic binding protein-like II"/>
    <property type="match status" value="1"/>
</dbReference>
<comment type="similarity">
    <text evidence="1">Belongs to the LysR transcriptional regulatory family.</text>
</comment>
<evidence type="ECO:0000256" key="1">
    <source>
        <dbReference type="ARBA" id="ARBA00009437"/>
    </source>
</evidence>
<dbReference type="GO" id="GO:0003700">
    <property type="term" value="F:DNA-binding transcription factor activity"/>
    <property type="evidence" value="ECO:0007669"/>
    <property type="project" value="InterPro"/>
</dbReference>
<name>A0A6S6ZHM5_9BURK</name>
<evidence type="ECO:0000256" key="4">
    <source>
        <dbReference type="ARBA" id="ARBA00023163"/>
    </source>
</evidence>
<dbReference type="InterPro" id="IPR005119">
    <property type="entry name" value="LysR_subst-bd"/>
</dbReference>
<evidence type="ECO:0000256" key="2">
    <source>
        <dbReference type="ARBA" id="ARBA00023015"/>
    </source>
</evidence>